<evidence type="ECO:0000313" key="12">
    <source>
        <dbReference type="Proteomes" id="UP000306102"/>
    </source>
</evidence>
<dbReference type="AlphaFoldDB" id="A0A4V3WPM5"/>
<dbReference type="PROSITE" id="PS50102">
    <property type="entry name" value="RRM"/>
    <property type="match status" value="1"/>
</dbReference>
<evidence type="ECO:0000256" key="2">
    <source>
        <dbReference type="ARBA" id="ARBA00007626"/>
    </source>
</evidence>
<feature type="repeat" description="PPR" evidence="9">
    <location>
        <begin position="202"/>
        <end position="236"/>
    </location>
</feature>
<evidence type="ECO:0000256" key="9">
    <source>
        <dbReference type="PROSITE-ProRule" id="PRU00708"/>
    </source>
</evidence>
<evidence type="ECO:0000313" key="11">
    <source>
        <dbReference type="EMBL" id="THG17027.1"/>
    </source>
</evidence>
<dbReference type="SUPFAM" id="SSF54928">
    <property type="entry name" value="RNA-binding domain, RBD"/>
    <property type="match status" value="1"/>
</dbReference>
<dbReference type="PANTHER" id="PTHR47941">
    <property type="entry name" value="PENTATRICOPEPTIDE REPEAT-CONTAINING PROTEIN 3, MITOCHONDRIAL"/>
    <property type="match status" value="1"/>
</dbReference>
<dbReference type="Gene3D" id="1.25.40.10">
    <property type="entry name" value="Tetratricopeptide repeat domain"/>
    <property type="match status" value="2"/>
</dbReference>
<feature type="repeat" description="PPR" evidence="9">
    <location>
        <begin position="166"/>
        <end position="201"/>
    </location>
</feature>
<dbReference type="SMART" id="SM00360">
    <property type="entry name" value="RRM"/>
    <property type="match status" value="1"/>
</dbReference>
<reference evidence="11 12" key="1">
    <citation type="journal article" date="2018" name="Proc. Natl. Acad. Sci. U.S.A.">
        <title>Draft genome sequence of Camellia sinensis var. sinensis provides insights into the evolution of the tea genome and tea quality.</title>
        <authorList>
            <person name="Wei C."/>
            <person name="Yang H."/>
            <person name="Wang S."/>
            <person name="Zhao J."/>
            <person name="Liu C."/>
            <person name="Gao L."/>
            <person name="Xia E."/>
            <person name="Lu Y."/>
            <person name="Tai Y."/>
            <person name="She G."/>
            <person name="Sun J."/>
            <person name="Cao H."/>
            <person name="Tong W."/>
            <person name="Gao Q."/>
            <person name="Li Y."/>
            <person name="Deng W."/>
            <person name="Jiang X."/>
            <person name="Wang W."/>
            <person name="Chen Q."/>
            <person name="Zhang S."/>
            <person name="Li H."/>
            <person name="Wu J."/>
            <person name="Wang P."/>
            <person name="Li P."/>
            <person name="Shi C."/>
            <person name="Zheng F."/>
            <person name="Jian J."/>
            <person name="Huang B."/>
            <person name="Shan D."/>
            <person name="Shi M."/>
            <person name="Fang C."/>
            <person name="Yue Y."/>
            <person name="Li F."/>
            <person name="Li D."/>
            <person name="Wei S."/>
            <person name="Han B."/>
            <person name="Jiang C."/>
            <person name="Yin Y."/>
            <person name="Xia T."/>
            <person name="Zhang Z."/>
            <person name="Bennetzen J.L."/>
            <person name="Zhao S."/>
            <person name="Wan X."/>
        </authorList>
    </citation>
    <scope>NUCLEOTIDE SEQUENCE [LARGE SCALE GENOMIC DNA]</scope>
    <source>
        <strain evidence="12">cv. Shuchazao</strain>
        <tissue evidence="11">Leaf</tissue>
    </source>
</reference>
<protein>
    <recommendedName>
        <fullName evidence="10">RRM domain-containing protein</fullName>
    </recommendedName>
</protein>
<keyword evidence="5 8" id="KW-0694">RNA-binding</keyword>
<dbReference type="FunFam" id="3.30.70.330:FF:000103">
    <property type="entry name" value="Polyadenylate-binding protein RBP47B"/>
    <property type="match status" value="1"/>
</dbReference>
<organism evidence="11 12">
    <name type="scientific">Camellia sinensis var. sinensis</name>
    <name type="common">China tea</name>
    <dbReference type="NCBI Taxonomy" id="542762"/>
    <lineage>
        <taxon>Eukaryota</taxon>
        <taxon>Viridiplantae</taxon>
        <taxon>Streptophyta</taxon>
        <taxon>Embryophyta</taxon>
        <taxon>Tracheophyta</taxon>
        <taxon>Spermatophyta</taxon>
        <taxon>Magnoliopsida</taxon>
        <taxon>eudicotyledons</taxon>
        <taxon>Gunneridae</taxon>
        <taxon>Pentapetalae</taxon>
        <taxon>asterids</taxon>
        <taxon>Ericales</taxon>
        <taxon>Theaceae</taxon>
        <taxon>Camellia</taxon>
    </lineage>
</organism>
<dbReference type="Pfam" id="PF00076">
    <property type="entry name" value="RRM_1"/>
    <property type="match status" value="1"/>
</dbReference>
<dbReference type="CDD" id="cd12344">
    <property type="entry name" value="RRM1_SECp43_like"/>
    <property type="match status" value="1"/>
</dbReference>
<proteinExistence type="inferred from homology"/>
<evidence type="ECO:0000259" key="10">
    <source>
        <dbReference type="PROSITE" id="PS50102"/>
    </source>
</evidence>
<comment type="subcellular location">
    <subcellularLocation>
        <location evidence="1">Nucleus</location>
    </subcellularLocation>
</comment>
<dbReference type="InterPro" id="IPR002885">
    <property type="entry name" value="PPR_rpt"/>
</dbReference>
<evidence type="ECO:0000256" key="8">
    <source>
        <dbReference type="PROSITE-ProRule" id="PRU00176"/>
    </source>
</evidence>
<dbReference type="InterPro" id="IPR000504">
    <property type="entry name" value="RRM_dom"/>
</dbReference>
<dbReference type="InterPro" id="IPR012677">
    <property type="entry name" value="Nucleotide-bd_a/b_plait_sf"/>
</dbReference>
<dbReference type="Proteomes" id="UP000306102">
    <property type="component" value="Unassembled WGS sequence"/>
</dbReference>
<dbReference type="Gene3D" id="3.30.70.330">
    <property type="match status" value="1"/>
</dbReference>
<sequence length="499" mass="56395">MSRRRVSVSSIIGRRRRRIADHNCQKGRIFPSLIYHPSSFLFVLFRSLSTTPSPSSPPAAALITNQPKTLPTLRCNDLQDAVNSFNRMIQMRPLPPISHFNKALGPLLKLGHYDIALPLIGKLHFRGIQVDIFTFNIAINCCCRLKLVHFGFSLLGTLFKRGHTPNVVTFTTLLNGLILDDKTPEAVELFKKLMRMREIEPNVVMYGTIVNGLCRTGNTIRAVSLLRIMEEGSCKPNTVVYNTVIDSLCKDRMVDDAMKLFSEMNEQGIHQDVVTYTSLIHGLCNFGRWKEATGMFIEMLDSVPLPLSLPNHTLSLPFVAEFQFTVISRREIEAVKMMPSTTNGADLNQQQQQQLWMQQQQIQQQQQIHHQQQQQQIQGSSDENRTIWIGDLQQWMDEGYINTCFAHTGEVNSVKVIRSKQTSQSEGYGFIEFLSHAAAEKVLQSFNGTTMPNTEQTFRLNWATFSAGAAPPARVGRKQRKLKGPEAAARIPTVTHLLM</sequence>
<evidence type="ECO:0000256" key="5">
    <source>
        <dbReference type="ARBA" id="ARBA00022884"/>
    </source>
</evidence>
<evidence type="ECO:0000256" key="3">
    <source>
        <dbReference type="ARBA" id="ARBA00022664"/>
    </source>
</evidence>
<keyword evidence="12" id="KW-1185">Reference proteome</keyword>
<evidence type="ECO:0000256" key="7">
    <source>
        <dbReference type="ARBA" id="ARBA00057395"/>
    </source>
</evidence>
<dbReference type="GO" id="GO:0005634">
    <property type="term" value="C:nucleus"/>
    <property type="evidence" value="ECO:0007669"/>
    <property type="project" value="UniProtKB-SubCell"/>
</dbReference>
<evidence type="ECO:0000256" key="1">
    <source>
        <dbReference type="ARBA" id="ARBA00004123"/>
    </source>
</evidence>
<feature type="domain" description="RRM" evidence="10">
    <location>
        <begin position="385"/>
        <end position="465"/>
    </location>
</feature>
<feature type="repeat" description="PPR" evidence="9">
    <location>
        <begin position="237"/>
        <end position="271"/>
    </location>
</feature>
<comment type="similarity">
    <text evidence="2">Belongs to the PPR family. P subfamily.</text>
</comment>
<dbReference type="InterPro" id="IPR035979">
    <property type="entry name" value="RBD_domain_sf"/>
</dbReference>
<gene>
    <name evidence="11" type="ORF">TEA_012853</name>
</gene>
<name>A0A4V3WPM5_CAMSN</name>
<comment type="function">
    <text evidence="7">Heterogeneous nuclear ribonucleoprotein (hnRNP)-protein binding the poly(A) tail of mRNA and probably involved in some steps of pre-mRNA maturation.</text>
</comment>
<keyword evidence="6" id="KW-0539">Nucleus</keyword>
<dbReference type="NCBIfam" id="TIGR00756">
    <property type="entry name" value="PPR"/>
    <property type="match status" value="5"/>
</dbReference>
<dbReference type="GO" id="GO:0006397">
    <property type="term" value="P:mRNA processing"/>
    <property type="evidence" value="ECO:0007669"/>
    <property type="project" value="UniProtKB-KW"/>
</dbReference>
<dbReference type="Pfam" id="PF13041">
    <property type="entry name" value="PPR_2"/>
    <property type="match status" value="2"/>
</dbReference>
<comment type="caution">
    <text evidence="11">The sequence shown here is derived from an EMBL/GenBank/DDBJ whole genome shotgun (WGS) entry which is preliminary data.</text>
</comment>
<dbReference type="Pfam" id="PF01535">
    <property type="entry name" value="PPR"/>
    <property type="match status" value="1"/>
</dbReference>
<dbReference type="EMBL" id="SDRB02003720">
    <property type="protein sequence ID" value="THG17027.1"/>
    <property type="molecule type" value="Genomic_DNA"/>
</dbReference>
<accession>A0A4V3WPM5</accession>
<evidence type="ECO:0000256" key="6">
    <source>
        <dbReference type="ARBA" id="ARBA00023242"/>
    </source>
</evidence>
<dbReference type="PROSITE" id="PS51375">
    <property type="entry name" value="PPR"/>
    <property type="match status" value="5"/>
</dbReference>
<keyword evidence="4" id="KW-0677">Repeat</keyword>
<keyword evidence="3" id="KW-0507">mRNA processing</keyword>
<feature type="repeat" description="PPR" evidence="9">
    <location>
        <begin position="272"/>
        <end position="306"/>
    </location>
</feature>
<dbReference type="GO" id="GO:0003723">
    <property type="term" value="F:RNA binding"/>
    <property type="evidence" value="ECO:0007669"/>
    <property type="project" value="UniProtKB-UniRule"/>
</dbReference>
<evidence type="ECO:0000256" key="4">
    <source>
        <dbReference type="ARBA" id="ARBA00022737"/>
    </source>
</evidence>
<dbReference type="InterPro" id="IPR011990">
    <property type="entry name" value="TPR-like_helical_dom_sf"/>
</dbReference>
<feature type="repeat" description="PPR" evidence="9">
    <location>
        <begin position="131"/>
        <end position="165"/>
    </location>
</feature>